<dbReference type="EMBL" id="CP133217">
    <property type="protein sequence ID" value="WML88287.1"/>
    <property type="molecule type" value="Genomic_DNA"/>
</dbReference>
<evidence type="ECO:0000313" key="2">
    <source>
        <dbReference type="EMBL" id="WML88287.1"/>
    </source>
</evidence>
<reference evidence="2 3" key="1">
    <citation type="submission" date="2023-08" db="EMBL/GenBank/DDBJ databases">
        <title>New molecular markers tilS and rpoB for phylogenetic and monitoring studies of the genus Thiothrix biodiversity.</title>
        <authorList>
            <person name="Ravin N.V."/>
            <person name="Smolyakov D."/>
            <person name="Markov N.D."/>
            <person name="Beletsky A.V."/>
            <person name="Mardanov A.V."/>
            <person name="Rudenko T.S."/>
            <person name="Grabovich M.Y."/>
        </authorList>
    </citation>
    <scope>NUCLEOTIDE SEQUENCE</scope>
    <source>
        <strain evidence="2">DNT52</strain>
        <strain evidence="1 3">H33</strain>
    </source>
</reference>
<accession>A0AA51MPT6</accession>
<evidence type="ECO:0000313" key="1">
    <source>
        <dbReference type="EMBL" id="MDQ5770012.1"/>
    </source>
</evidence>
<dbReference type="Proteomes" id="UP001229862">
    <property type="component" value="Chromosome"/>
</dbReference>
<dbReference type="RefSeq" id="WP_308135803.1">
    <property type="nucleotide sequence ID" value="NZ_CP133217.1"/>
</dbReference>
<proteinExistence type="predicted"/>
<dbReference type="Proteomes" id="UP001223336">
    <property type="component" value="Unassembled WGS sequence"/>
</dbReference>
<gene>
    <name evidence="1" type="ORF">RCC75_15840</name>
    <name evidence="2" type="ORF">RCG00_07880</name>
</gene>
<organism evidence="2">
    <name type="scientific">Thiothrix subterranea</name>
    <dbReference type="NCBI Taxonomy" id="2735563"/>
    <lineage>
        <taxon>Bacteria</taxon>
        <taxon>Pseudomonadati</taxon>
        <taxon>Pseudomonadota</taxon>
        <taxon>Gammaproteobacteria</taxon>
        <taxon>Thiotrichales</taxon>
        <taxon>Thiotrichaceae</taxon>
        <taxon>Thiothrix</taxon>
    </lineage>
</organism>
<dbReference type="AlphaFoldDB" id="A0AA51MPT6"/>
<dbReference type="EMBL" id="JAVFKN010000024">
    <property type="protein sequence ID" value="MDQ5770012.1"/>
    <property type="molecule type" value="Genomic_DNA"/>
</dbReference>
<keyword evidence="3" id="KW-1185">Reference proteome</keyword>
<name>A0AA51MPT6_9GAMM</name>
<evidence type="ECO:0000313" key="3">
    <source>
        <dbReference type="Proteomes" id="UP001223336"/>
    </source>
</evidence>
<protein>
    <submittedName>
        <fullName evidence="2">Uncharacterized protein</fullName>
    </submittedName>
</protein>
<sequence length="135" mass="15009">MMTNSERFTMTDNLSDKINAAAPQAANICAELNRQILKLGFPPERADVTLGSHVQYSLQRDTFSGLDSLLGVWMHPTSGYKQGSLLFHADGTFFAEYDVLQPHPTKRKWFVEAVTVWGKGDDIKGDPRLLPALGE</sequence>